<dbReference type="Gene3D" id="2.40.128.130">
    <property type="entry name" value="Autotransporter beta-domain"/>
    <property type="match status" value="1"/>
</dbReference>
<dbReference type="PATRIC" id="fig|69279.3.peg.3388"/>
<dbReference type="InterPro" id="IPR005546">
    <property type="entry name" value="Autotransporte_beta"/>
</dbReference>
<sequence>MGTDAPVFDTWRFGAVAGYSRTSFDAKDRYSSGSSDNYHLGLYGASAWGDLAFRTGAAYT</sequence>
<dbReference type="eggNOG" id="COG4625">
    <property type="taxonomic scope" value="Bacteria"/>
</dbReference>
<evidence type="ECO:0000313" key="4">
    <source>
        <dbReference type="Proteomes" id="UP000019849"/>
    </source>
</evidence>
<dbReference type="EMBL" id="JENY01000024">
    <property type="protein sequence ID" value="EXL03733.1"/>
    <property type="molecule type" value="Genomic_DNA"/>
</dbReference>
<dbReference type="Proteomes" id="UP000019849">
    <property type="component" value="Unassembled WGS sequence"/>
</dbReference>
<dbReference type="InterPro" id="IPR036709">
    <property type="entry name" value="Autotransporte_beta_dom_sf"/>
</dbReference>
<dbReference type="EMBL" id="SNZF01000029">
    <property type="protein sequence ID" value="TDR32090.1"/>
    <property type="molecule type" value="Genomic_DNA"/>
</dbReference>
<evidence type="ECO:0000313" key="3">
    <source>
        <dbReference type="EMBL" id="TDR32090.1"/>
    </source>
</evidence>
<evidence type="ECO:0000259" key="1">
    <source>
        <dbReference type="PROSITE" id="PS51208"/>
    </source>
</evidence>
<dbReference type="Pfam" id="PF03797">
    <property type="entry name" value="Autotransporter"/>
    <property type="match status" value="1"/>
</dbReference>
<dbReference type="InterPro" id="IPR006315">
    <property type="entry name" value="OM_autotransptr_brl_dom"/>
</dbReference>
<dbReference type="AlphaFoldDB" id="A0A011UCR0"/>
<feature type="domain" description="Autotransporter" evidence="1">
    <location>
        <begin position="1"/>
        <end position="60"/>
    </location>
</feature>
<evidence type="ECO:0000313" key="5">
    <source>
        <dbReference type="Proteomes" id="UP000294958"/>
    </source>
</evidence>
<organism evidence="2 4">
    <name type="scientific">Aquamicrobium defluvii</name>
    <dbReference type="NCBI Taxonomy" id="69279"/>
    <lineage>
        <taxon>Bacteria</taxon>
        <taxon>Pseudomonadati</taxon>
        <taxon>Pseudomonadota</taxon>
        <taxon>Alphaproteobacteria</taxon>
        <taxon>Hyphomicrobiales</taxon>
        <taxon>Phyllobacteriaceae</taxon>
        <taxon>Aquamicrobium</taxon>
    </lineage>
</organism>
<dbReference type="GO" id="GO:0019867">
    <property type="term" value="C:outer membrane"/>
    <property type="evidence" value="ECO:0007669"/>
    <property type="project" value="InterPro"/>
</dbReference>
<dbReference type="SUPFAM" id="SSF103515">
    <property type="entry name" value="Autotransporter"/>
    <property type="match status" value="1"/>
</dbReference>
<protein>
    <submittedName>
        <fullName evidence="3">Outer membrane autotransporter protein</fullName>
    </submittedName>
</protein>
<evidence type="ECO:0000313" key="2">
    <source>
        <dbReference type="EMBL" id="EXL03733.1"/>
    </source>
</evidence>
<dbReference type="HOGENOM" id="CLU_2931055_0_0_5"/>
<dbReference type="Proteomes" id="UP000294958">
    <property type="component" value="Unassembled WGS sequence"/>
</dbReference>
<accession>A0A011UCR0</accession>
<comment type="caution">
    <text evidence="2">The sequence shown here is derived from an EMBL/GenBank/DDBJ whole genome shotgun (WGS) entry which is preliminary data.</text>
</comment>
<reference evidence="3 5" key="2">
    <citation type="submission" date="2019-03" db="EMBL/GenBank/DDBJ databases">
        <title>Genomic Encyclopedia of Type Strains, Phase IV (KMG-IV): sequencing the most valuable type-strain genomes for metagenomic binning, comparative biology and taxonomic classification.</title>
        <authorList>
            <person name="Goeker M."/>
        </authorList>
    </citation>
    <scope>NUCLEOTIDE SEQUENCE [LARGE SCALE GENOMIC DNA]</scope>
    <source>
        <strain evidence="3 5">DSM 11603</strain>
    </source>
</reference>
<dbReference type="STRING" id="69279.BG36_11480"/>
<proteinExistence type="predicted"/>
<reference evidence="2 4" key="1">
    <citation type="submission" date="2014-02" db="EMBL/GenBank/DDBJ databases">
        <title>Aquamicrobium defluvii Genome sequencing.</title>
        <authorList>
            <person name="Wang X."/>
        </authorList>
    </citation>
    <scope>NUCLEOTIDE SEQUENCE [LARGE SCALE GENOMIC DNA]</scope>
    <source>
        <strain evidence="2 4">W13Z1</strain>
    </source>
</reference>
<dbReference type="PROSITE" id="PS51208">
    <property type="entry name" value="AUTOTRANSPORTER"/>
    <property type="match status" value="1"/>
</dbReference>
<keyword evidence="5" id="KW-1185">Reference proteome</keyword>
<gene>
    <name evidence="2" type="ORF">BG36_11480</name>
    <name evidence="3" type="ORF">DES43_12931</name>
</gene>
<dbReference type="NCBIfam" id="TIGR01414">
    <property type="entry name" value="autotrans_barl"/>
    <property type="match status" value="1"/>
</dbReference>
<name>A0A011UCR0_9HYPH</name>